<evidence type="ECO:0000256" key="1">
    <source>
        <dbReference type="SAM" id="MobiDB-lite"/>
    </source>
</evidence>
<dbReference type="RefSeq" id="WP_379956333.1">
    <property type="nucleotide sequence ID" value="NZ_JAUYVI010000004.1"/>
</dbReference>
<reference evidence="4" key="1">
    <citation type="submission" date="2023-08" db="EMBL/GenBank/DDBJ databases">
        <title>Rhodospirillaceae gen. nov., a novel taxon isolated from the Yangtze River Yuezi River estuary sludge.</title>
        <authorList>
            <person name="Ruan L."/>
        </authorList>
    </citation>
    <scope>NUCLEOTIDE SEQUENCE [LARGE SCALE GENOMIC DNA]</scope>
    <source>
        <strain evidence="4">R-7</strain>
    </source>
</reference>
<feature type="transmembrane region" description="Helical" evidence="2">
    <location>
        <begin position="76"/>
        <end position="96"/>
    </location>
</feature>
<accession>A0ABU0YMD2</accession>
<feature type="transmembrane region" description="Helical" evidence="2">
    <location>
        <begin position="14"/>
        <end position="35"/>
    </location>
</feature>
<organism evidence="3 4">
    <name type="scientific">Dongia sedimenti</name>
    <dbReference type="NCBI Taxonomy" id="3064282"/>
    <lineage>
        <taxon>Bacteria</taxon>
        <taxon>Pseudomonadati</taxon>
        <taxon>Pseudomonadota</taxon>
        <taxon>Alphaproteobacteria</taxon>
        <taxon>Rhodospirillales</taxon>
        <taxon>Dongiaceae</taxon>
        <taxon>Dongia</taxon>
    </lineage>
</organism>
<dbReference type="Proteomes" id="UP001230156">
    <property type="component" value="Unassembled WGS sequence"/>
</dbReference>
<evidence type="ECO:0000256" key="2">
    <source>
        <dbReference type="SAM" id="Phobius"/>
    </source>
</evidence>
<gene>
    <name evidence="3" type="ORF">Q8A70_14300</name>
</gene>
<keyword evidence="2" id="KW-0812">Transmembrane</keyword>
<name>A0ABU0YMD2_9PROT</name>
<protein>
    <submittedName>
        <fullName evidence="3">Uncharacterized protein</fullName>
    </submittedName>
</protein>
<proteinExistence type="predicted"/>
<evidence type="ECO:0000313" key="3">
    <source>
        <dbReference type="EMBL" id="MDQ7248852.1"/>
    </source>
</evidence>
<keyword evidence="4" id="KW-1185">Reference proteome</keyword>
<comment type="caution">
    <text evidence="3">The sequence shown here is derived from an EMBL/GenBank/DDBJ whole genome shotgun (WGS) entry which is preliminary data.</text>
</comment>
<feature type="region of interest" description="Disordered" evidence="1">
    <location>
        <begin position="321"/>
        <end position="341"/>
    </location>
</feature>
<dbReference type="EMBL" id="JAUYVI010000004">
    <property type="protein sequence ID" value="MDQ7248852.1"/>
    <property type="molecule type" value="Genomic_DNA"/>
</dbReference>
<feature type="transmembrane region" description="Helical" evidence="2">
    <location>
        <begin position="47"/>
        <end position="69"/>
    </location>
</feature>
<keyword evidence="2" id="KW-1133">Transmembrane helix</keyword>
<evidence type="ECO:0000313" key="4">
    <source>
        <dbReference type="Proteomes" id="UP001230156"/>
    </source>
</evidence>
<keyword evidence="2" id="KW-0472">Membrane</keyword>
<sequence length="341" mass="37031">MHASLPMLRFCRDVLIGCLTLAIAWGGGTLLLRVMPDLITTILNFSGTLGILTAFGIFVPPLTLIVMGVARKRSGLVVSPLLAAGIPAAVLVWSGYQQMLEVRNVEQRAFLKPEAKHDVVMLPSHGCGIACMQVLAETHYSVVGHEPSSNTMTLYRKASGDVCYRPDNVTMLVKFTRAGYAGLCTVQSPIKNVEDALILERLTAKSATSISLPSRYDGDLYSFIERTGGKDRLLGRWAGGNVKAITEFPIGPRFNDLDFYGAALGVRLTNNPVFGHDDLEVRAEKLRPVLKLQDLQPEAAWAYGDLLDQLRKRAAVSNLQEPLARAPATPGETGTAEQASR</sequence>